<dbReference type="Gene3D" id="2.150.10.10">
    <property type="entry name" value="Serralysin-like metalloprotease, C-terminal"/>
    <property type="match status" value="6"/>
</dbReference>
<keyword evidence="2" id="KW-0964">Secreted</keyword>
<dbReference type="EMBL" id="FNOI01000010">
    <property type="protein sequence ID" value="SDX62663.1"/>
    <property type="molecule type" value="Genomic_DNA"/>
</dbReference>
<dbReference type="PANTHER" id="PTHR38340:SF1">
    <property type="entry name" value="S-LAYER PROTEIN"/>
    <property type="match status" value="1"/>
</dbReference>
<gene>
    <name evidence="3" type="ORF">SAMN04488001_0063</name>
</gene>
<protein>
    <submittedName>
        <fullName evidence="3">Ca2+-binding protein, RTX toxin-related</fullName>
    </submittedName>
</protein>
<name>A0A1H3D876_9RHOB</name>
<evidence type="ECO:0000256" key="1">
    <source>
        <dbReference type="ARBA" id="ARBA00004613"/>
    </source>
</evidence>
<comment type="subcellular location">
    <subcellularLocation>
        <location evidence="1">Secreted</location>
    </subcellularLocation>
</comment>
<dbReference type="Proteomes" id="UP000199441">
    <property type="component" value="Unassembled WGS sequence"/>
</dbReference>
<dbReference type="InterPro" id="IPR050557">
    <property type="entry name" value="RTX_toxin/Mannuronan_C5-epim"/>
</dbReference>
<dbReference type="PANTHER" id="PTHR38340">
    <property type="entry name" value="S-LAYER PROTEIN"/>
    <property type="match status" value="1"/>
</dbReference>
<dbReference type="InterPro" id="IPR018511">
    <property type="entry name" value="Hemolysin-typ_Ca-bd_CS"/>
</dbReference>
<dbReference type="AlphaFoldDB" id="A0A1H3D876"/>
<dbReference type="InterPro" id="IPR011049">
    <property type="entry name" value="Serralysin-like_metalloprot_C"/>
</dbReference>
<accession>A0A1H3D876</accession>
<evidence type="ECO:0000313" key="4">
    <source>
        <dbReference type="Proteomes" id="UP000199441"/>
    </source>
</evidence>
<dbReference type="GO" id="GO:0005509">
    <property type="term" value="F:calcium ion binding"/>
    <property type="evidence" value="ECO:0007669"/>
    <property type="project" value="InterPro"/>
</dbReference>
<reference evidence="4" key="1">
    <citation type="submission" date="2016-10" db="EMBL/GenBank/DDBJ databases">
        <authorList>
            <person name="Varghese N."/>
            <person name="Submissions S."/>
        </authorList>
    </citation>
    <scope>NUCLEOTIDE SEQUENCE [LARGE SCALE GENOMIC DNA]</scope>
    <source>
        <strain evidence="4">DSM 26922</strain>
    </source>
</reference>
<proteinExistence type="predicted"/>
<evidence type="ECO:0000313" key="3">
    <source>
        <dbReference type="EMBL" id="SDX62663.1"/>
    </source>
</evidence>
<dbReference type="Pfam" id="PF00353">
    <property type="entry name" value="HemolysinCabind"/>
    <property type="match status" value="6"/>
</dbReference>
<dbReference type="PROSITE" id="PS00330">
    <property type="entry name" value="HEMOLYSIN_CALCIUM"/>
    <property type="match status" value="3"/>
</dbReference>
<keyword evidence="4" id="KW-1185">Reference proteome</keyword>
<dbReference type="InterPro" id="IPR001343">
    <property type="entry name" value="Hemolysn_Ca-bd"/>
</dbReference>
<organism evidence="3 4">
    <name type="scientific">Litoreibacter albidus</name>
    <dbReference type="NCBI Taxonomy" id="670155"/>
    <lineage>
        <taxon>Bacteria</taxon>
        <taxon>Pseudomonadati</taxon>
        <taxon>Pseudomonadota</taxon>
        <taxon>Alphaproteobacteria</taxon>
        <taxon>Rhodobacterales</taxon>
        <taxon>Roseobacteraceae</taxon>
        <taxon>Litoreibacter</taxon>
    </lineage>
</organism>
<dbReference type="PRINTS" id="PR00313">
    <property type="entry name" value="CABNDNGRPT"/>
</dbReference>
<dbReference type="SUPFAM" id="SSF51120">
    <property type="entry name" value="beta-Roll"/>
    <property type="match status" value="3"/>
</dbReference>
<sequence length="888" mass="91240">MLKTLFTEPERLQFDLPENGAGLSDLEVATLGSETFLYAVSSSGGLLSSFALGGAAGQAWLMSSVALPPQSVGLSHIDAVPFAGNGGLELLMVGALSDPMVGMSISAAGSFGGAVAHVTPDSDASQFTKLSLSADGATGIAALQSGALMQVQISGGTLTSQEVLSAQDGSGAQVSALHTVAHNGLNYTFVARDSTDVIEVLRQRDGTFELESTVTTGEGVWINGPTAMATGVLNGQLHVVVASTISNSLTVFKLDEAAAALKPADHLLDTLSTRFAQPSHLESFTSGDRVFLIAAGHDAGLSILELLPGGRLQPVSTLVGSVGNPLDGIVSVEVQETDEGARIFVATETAPFLTEYGFSFTNLGSTITVATNGTFIGTSADDTLVGSDVYDTLSGGAGADVLIDGDGRDTMWGGSGTDTFILTRDGTTDRIMDFEVGVDKLDFSWLSDIFSPANIGITFQNYGADLTFGGERLELHVTDGAQLTLAALHENTFTDTDRVHVAPSPDAPGPTATPHPTQPVAPAVKVVEKAPTLPSVTQPASSASAEQQSYGDADDIVVCGREVNDVSLNGGDDQIDVGGGNDRVDAGDGDDLIHGSAGFDELLGGAGQDRIDGGQHADLIFGGDGHDLIIGGQGYDILHGDAGDDKIWGGSSPDRLYGGEGNDVLRGGINFGLTVDGLFGGAGDDWLFGEAGFDLLDGGAGDDMMFGGDQADNLYGQEGADVMDGGNGFDRLFGGDGDDVGFGGLGPDALFGQAGNDRLVGGDGDDRFWGGTGNDVLWGGTGADTLRGGAGFDWLIGGAGDDNMRGNFNADTFVFADGHGNDIIWDFNAQNDLERIDLTLVSGLNNFNALLAASRQDGAHVVVETSATSSITLHGVNLNDLDVIDFVF</sequence>
<evidence type="ECO:0000256" key="2">
    <source>
        <dbReference type="ARBA" id="ARBA00022525"/>
    </source>
</evidence>
<dbReference type="Gene3D" id="2.130.10.10">
    <property type="entry name" value="YVTN repeat-like/Quinoprotein amine dehydrogenase"/>
    <property type="match status" value="1"/>
</dbReference>
<dbReference type="GO" id="GO:0005576">
    <property type="term" value="C:extracellular region"/>
    <property type="evidence" value="ECO:0007669"/>
    <property type="project" value="UniProtKB-SubCell"/>
</dbReference>
<dbReference type="STRING" id="670155.SAMN04488001_0063"/>
<dbReference type="InterPro" id="IPR015943">
    <property type="entry name" value="WD40/YVTN_repeat-like_dom_sf"/>
</dbReference>